<dbReference type="RefSeq" id="WP_019599898.1">
    <property type="nucleotide sequence ID" value="NZ_FNQC01000004.1"/>
</dbReference>
<feature type="domain" description="Glycosyltransferase 2-like" evidence="2">
    <location>
        <begin position="4"/>
        <end position="167"/>
    </location>
</feature>
<keyword evidence="1" id="KW-0472">Membrane</keyword>
<dbReference type="InterPro" id="IPR001173">
    <property type="entry name" value="Glyco_trans_2-like"/>
</dbReference>
<feature type="transmembrane region" description="Helical" evidence="1">
    <location>
        <begin position="289"/>
        <end position="311"/>
    </location>
</feature>
<dbReference type="Gene3D" id="3.90.550.10">
    <property type="entry name" value="Spore Coat Polysaccharide Biosynthesis Protein SpsA, Chain A"/>
    <property type="match status" value="1"/>
</dbReference>
<accession>A0A1H3P0T0</accession>
<protein>
    <submittedName>
        <fullName evidence="3">Glycosyltransferase, catalytic subunit of cellulose synthase and poly-beta-1,6-N-acetylglucosamine synthase</fullName>
    </submittedName>
</protein>
<dbReference type="PANTHER" id="PTHR43685:SF3">
    <property type="entry name" value="SLR2126 PROTEIN"/>
    <property type="match status" value="1"/>
</dbReference>
<keyword evidence="1" id="KW-0812">Transmembrane</keyword>
<evidence type="ECO:0000313" key="4">
    <source>
        <dbReference type="Proteomes" id="UP000199663"/>
    </source>
</evidence>
<dbReference type="InterPro" id="IPR050834">
    <property type="entry name" value="Glycosyltransf_2"/>
</dbReference>
<organism evidence="3 4">
    <name type="scientific">Rhodonellum ikkaensis</name>
    <dbReference type="NCBI Taxonomy" id="336829"/>
    <lineage>
        <taxon>Bacteria</taxon>
        <taxon>Pseudomonadati</taxon>
        <taxon>Bacteroidota</taxon>
        <taxon>Cytophagia</taxon>
        <taxon>Cytophagales</taxon>
        <taxon>Cytophagaceae</taxon>
        <taxon>Rhodonellum</taxon>
    </lineage>
</organism>
<keyword evidence="4" id="KW-1185">Reference proteome</keyword>
<dbReference type="SUPFAM" id="SSF53448">
    <property type="entry name" value="Nucleotide-diphospho-sugar transferases"/>
    <property type="match status" value="1"/>
</dbReference>
<comment type="caution">
    <text evidence="3">The sequence shown here is derived from an EMBL/GenBank/DDBJ whole genome shotgun (WGS) entry which is preliminary data.</text>
</comment>
<sequence>MYFSVIVPVYNRPQEIKDLLSSLEGQEFRDFEVIVVEDGSKISSEEIVKEFTSSLAISYYFIENIGQGFARNYGMEKAKGQYFVLFDSDCIIPSQYLRILHAAIADRNLDAHGGPDGADVDFSPFQKAINYSMTSLLTTGGIRGKLKNPGSYQARGYNMGLSRKAFEVSKGFIDPNKAEDIELSLRLKKLGFKLELVEAAFVYHKRKNNWSSFFAQSFSFGRNRINVSRYHPEAVKFIHLLPAFFLLFCLGILLAAILGIQQYKLGLGLLGLWLAAILVHASVLNKSLIVGGLSIFTSFGQLCSYGAGLLFEYAIKSVKG</sequence>
<evidence type="ECO:0000256" key="1">
    <source>
        <dbReference type="SAM" id="Phobius"/>
    </source>
</evidence>
<proteinExistence type="predicted"/>
<reference evidence="3 4" key="1">
    <citation type="submission" date="2016-10" db="EMBL/GenBank/DDBJ databases">
        <authorList>
            <person name="Varghese N."/>
            <person name="Submissions S."/>
        </authorList>
    </citation>
    <scope>NUCLEOTIDE SEQUENCE [LARGE SCALE GENOMIC DNA]</scope>
    <source>
        <strain evidence="3 4">DSM 17997</strain>
    </source>
</reference>
<feature type="transmembrane region" description="Helical" evidence="1">
    <location>
        <begin position="265"/>
        <end position="283"/>
    </location>
</feature>
<dbReference type="Proteomes" id="UP000199663">
    <property type="component" value="Unassembled WGS sequence"/>
</dbReference>
<dbReference type="PANTHER" id="PTHR43685">
    <property type="entry name" value="GLYCOSYLTRANSFERASE"/>
    <property type="match status" value="1"/>
</dbReference>
<name>A0A1H3P0T0_9BACT</name>
<dbReference type="EMBL" id="FNQC01000004">
    <property type="protein sequence ID" value="SDY94727.1"/>
    <property type="molecule type" value="Genomic_DNA"/>
</dbReference>
<keyword evidence="1" id="KW-1133">Transmembrane helix</keyword>
<gene>
    <name evidence="3" type="ORF">SAMN05444412_1045</name>
</gene>
<evidence type="ECO:0000259" key="2">
    <source>
        <dbReference type="Pfam" id="PF00535"/>
    </source>
</evidence>
<dbReference type="Pfam" id="PF00535">
    <property type="entry name" value="Glycos_transf_2"/>
    <property type="match status" value="1"/>
</dbReference>
<dbReference type="InterPro" id="IPR029044">
    <property type="entry name" value="Nucleotide-diphossugar_trans"/>
</dbReference>
<feature type="transmembrane region" description="Helical" evidence="1">
    <location>
        <begin position="237"/>
        <end position="258"/>
    </location>
</feature>
<evidence type="ECO:0000313" key="3">
    <source>
        <dbReference type="EMBL" id="SDY94727.1"/>
    </source>
</evidence>